<dbReference type="PANTHER" id="PTHR23502:SF5">
    <property type="entry name" value="QUINIDINE RESISTANCE PROTEIN 3"/>
    <property type="match status" value="1"/>
</dbReference>
<dbReference type="PROSITE" id="PS50850">
    <property type="entry name" value="MFS"/>
    <property type="match status" value="1"/>
</dbReference>
<evidence type="ECO:0000256" key="1">
    <source>
        <dbReference type="ARBA" id="ARBA00004141"/>
    </source>
</evidence>
<dbReference type="AlphaFoldDB" id="A0A0C3FEY9"/>
<feature type="transmembrane region" description="Helical" evidence="6">
    <location>
        <begin position="99"/>
        <end position="116"/>
    </location>
</feature>
<dbReference type="Pfam" id="PF07690">
    <property type="entry name" value="MFS_1"/>
    <property type="match status" value="1"/>
</dbReference>
<feature type="transmembrane region" description="Helical" evidence="6">
    <location>
        <begin position="216"/>
        <end position="236"/>
    </location>
</feature>
<dbReference type="InParanoid" id="A0A0C3FEY9"/>
<feature type="transmembrane region" description="Helical" evidence="6">
    <location>
        <begin position="491"/>
        <end position="510"/>
    </location>
</feature>
<evidence type="ECO:0000256" key="5">
    <source>
        <dbReference type="SAM" id="MobiDB-lite"/>
    </source>
</evidence>
<dbReference type="GO" id="GO:0022857">
    <property type="term" value="F:transmembrane transporter activity"/>
    <property type="evidence" value="ECO:0007669"/>
    <property type="project" value="InterPro"/>
</dbReference>
<feature type="transmembrane region" description="Helical" evidence="6">
    <location>
        <begin position="157"/>
        <end position="175"/>
    </location>
</feature>
<dbReference type="HOGENOM" id="CLU_008455_8_5_1"/>
<dbReference type="InterPro" id="IPR036259">
    <property type="entry name" value="MFS_trans_sf"/>
</dbReference>
<feature type="transmembrane region" description="Helical" evidence="6">
    <location>
        <begin position="318"/>
        <end position="336"/>
    </location>
</feature>
<dbReference type="Gene3D" id="1.20.1720.10">
    <property type="entry name" value="Multidrug resistance protein D"/>
    <property type="match status" value="1"/>
</dbReference>
<dbReference type="Proteomes" id="UP000054166">
    <property type="component" value="Unassembled WGS sequence"/>
</dbReference>
<proteinExistence type="predicted"/>
<dbReference type="PANTHER" id="PTHR23502">
    <property type="entry name" value="MAJOR FACILITATOR SUPERFAMILY"/>
    <property type="match status" value="1"/>
</dbReference>
<keyword evidence="3 6" id="KW-1133">Transmembrane helix</keyword>
<dbReference type="Gene3D" id="1.20.1250.20">
    <property type="entry name" value="MFS general substrate transporter like domains"/>
    <property type="match status" value="1"/>
</dbReference>
<dbReference type="OrthoDB" id="2585655at2759"/>
<feature type="transmembrane region" description="Helical" evidence="6">
    <location>
        <begin position="187"/>
        <end position="204"/>
    </location>
</feature>
<keyword evidence="4 6" id="KW-0472">Membrane</keyword>
<dbReference type="EMBL" id="KN833016">
    <property type="protein sequence ID" value="KIM78481.1"/>
    <property type="molecule type" value="Genomic_DNA"/>
</dbReference>
<dbReference type="SUPFAM" id="SSF103473">
    <property type="entry name" value="MFS general substrate transporter"/>
    <property type="match status" value="1"/>
</dbReference>
<keyword evidence="9" id="KW-1185">Reference proteome</keyword>
<dbReference type="InterPro" id="IPR020846">
    <property type="entry name" value="MFS_dom"/>
</dbReference>
<dbReference type="GO" id="GO:0005886">
    <property type="term" value="C:plasma membrane"/>
    <property type="evidence" value="ECO:0007669"/>
    <property type="project" value="TreeGrafter"/>
</dbReference>
<feature type="transmembrane region" description="Helical" evidence="6">
    <location>
        <begin position="61"/>
        <end position="79"/>
    </location>
</feature>
<evidence type="ECO:0000259" key="7">
    <source>
        <dbReference type="PROSITE" id="PS50850"/>
    </source>
</evidence>
<evidence type="ECO:0000256" key="2">
    <source>
        <dbReference type="ARBA" id="ARBA00022692"/>
    </source>
</evidence>
<dbReference type="InterPro" id="IPR011701">
    <property type="entry name" value="MFS"/>
</dbReference>
<comment type="subcellular location">
    <subcellularLocation>
        <location evidence="1">Membrane</location>
        <topology evidence="1">Multi-pass membrane protein</topology>
    </subcellularLocation>
</comment>
<keyword evidence="2 6" id="KW-0812">Transmembrane</keyword>
<gene>
    <name evidence="8" type="ORF">PILCRDRAFT_11185</name>
</gene>
<evidence type="ECO:0000256" key="4">
    <source>
        <dbReference type="ARBA" id="ARBA00023136"/>
    </source>
</evidence>
<feature type="transmembrane region" description="Helical" evidence="6">
    <location>
        <begin position="356"/>
        <end position="375"/>
    </location>
</feature>
<feature type="domain" description="Major facilitator superfamily (MFS) profile" evidence="7">
    <location>
        <begin position="62"/>
        <end position="513"/>
    </location>
</feature>
<evidence type="ECO:0000256" key="6">
    <source>
        <dbReference type="SAM" id="Phobius"/>
    </source>
</evidence>
<feature type="region of interest" description="Disordered" evidence="5">
    <location>
        <begin position="1"/>
        <end position="22"/>
    </location>
</feature>
<protein>
    <recommendedName>
        <fullName evidence="7">Major facilitator superfamily (MFS) profile domain-containing protein</fullName>
    </recommendedName>
</protein>
<sequence>MLAPAESFPGRPATADVTPARKINSDDLEKQHISAALEKLDIEHAIVLDDPRGWSHHRKNIILIIVSAASMIAGLSANIQNPANQNIEDDLHASPSSISLSLSLFILFQGIVPLLWSAVSEIKGRKVVYLLSFAIFILGSAIVAISKSIELLIGMRVIQAAGSSAVIAIGTGTLADLYEPAERGSKIGLYYSAPLLGLSLGPILGGSLTQGFNWRAVFWFLVIFAGLNFFSFLVFFNDTFRRERSSAYQAVMKRRSQERGQITSQLVVENQGDDWARSKADNSPLAIEAPPLRDIKLSLTDVNPFPPLLLILKRWNNIAILFPSGLFFAFSFSITYTCARTMSNKYKYDALQTGLVLLAFGIGCLSGSILGGRWSDYKLAQIKTNDDGKSHPEMRLESTKVAMWFFPPSVVGYAWVCEKDVHVSAVCVMLFLAGFFSIWIYASTLAYIVDANVGRSSIATASNSAIRGISAFVAAEVAVPLQDAIGDGGLYTIWAGVMIVAELFILLVLYQGGKWRERGQAKEREAADK</sequence>
<evidence type="ECO:0000256" key="3">
    <source>
        <dbReference type="ARBA" id="ARBA00022989"/>
    </source>
</evidence>
<accession>A0A0C3FEY9</accession>
<feature type="transmembrane region" description="Helical" evidence="6">
    <location>
        <begin position="422"/>
        <end position="449"/>
    </location>
</feature>
<organism evidence="8 9">
    <name type="scientific">Piloderma croceum (strain F 1598)</name>
    <dbReference type="NCBI Taxonomy" id="765440"/>
    <lineage>
        <taxon>Eukaryota</taxon>
        <taxon>Fungi</taxon>
        <taxon>Dikarya</taxon>
        <taxon>Basidiomycota</taxon>
        <taxon>Agaricomycotina</taxon>
        <taxon>Agaricomycetes</taxon>
        <taxon>Agaricomycetidae</taxon>
        <taxon>Atheliales</taxon>
        <taxon>Atheliaceae</taxon>
        <taxon>Piloderma</taxon>
    </lineage>
</organism>
<evidence type="ECO:0000313" key="8">
    <source>
        <dbReference type="EMBL" id="KIM78481.1"/>
    </source>
</evidence>
<dbReference type="STRING" id="765440.A0A0C3FEY9"/>
<feature type="transmembrane region" description="Helical" evidence="6">
    <location>
        <begin position="128"/>
        <end position="145"/>
    </location>
</feature>
<evidence type="ECO:0000313" key="9">
    <source>
        <dbReference type="Proteomes" id="UP000054166"/>
    </source>
</evidence>
<name>A0A0C3FEY9_PILCF</name>
<reference evidence="8 9" key="1">
    <citation type="submission" date="2014-04" db="EMBL/GenBank/DDBJ databases">
        <authorList>
            <consortium name="DOE Joint Genome Institute"/>
            <person name="Kuo A."/>
            <person name="Tarkka M."/>
            <person name="Buscot F."/>
            <person name="Kohler A."/>
            <person name="Nagy L.G."/>
            <person name="Floudas D."/>
            <person name="Copeland A."/>
            <person name="Barry K.W."/>
            <person name="Cichocki N."/>
            <person name="Veneault-Fourrey C."/>
            <person name="LaButti K."/>
            <person name="Lindquist E.A."/>
            <person name="Lipzen A."/>
            <person name="Lundell T."/>
            <person name="Morin E."/>
            <person name="Murat C."/>
            <person name="Sun H."/>
            <person name="Tunlid A."/>
            <person name="Henrissat B."/>
            <person name="Grigoriev I.V."/>
            <person name="Hibbett D.S."/>
            <person name="Martin F."/>
            <person name="Nordberg H.P."/>
            <person name="Cantor M.N."/>
            <person name="Hua S.X."/>
        </authorList>
    </citation>
    <scope>NUCLEOTIDE SEQUENCE [LARGE SCALE GENOMIC DNA]</scope>
    <source>
        <strain evidence="8 9">F 1598</strain>
    </source>
</reference>
<reference evidence="9" key="2">
    <citation type="submission" date="2015-01" db="EMBL/GenBank/DDBJ databases">
        <title>Evolutionary Origins and Diversification of the Mycorrhizal Mutualists.</title>
        <authorList>
            <consortium name="DOE Joint Genome Institute"/>
            <consortium name="Mycorrhizal Genomics Consortium"/>
            <person name="Kohler A."/>
            <person name="Kuo A."/>
            <person name="Nagy L.G."/>
            <person name="Floudas D."/>
            <person name="Copeland A."/>
            <person name="Barry K.W."/>
            <person name="Cichocki N."/>
            <person name="Veneault-Fourrey C."/>
            <person name="LaButti K."/>
            <person name="Lindquist E.A."/>
            <person name="Lipzen A."/>
            <person name="Lundell T."/>
            <person name="Morin E."/>
            <person name="Murat C."/>
            <person name="Riley R."/>
            <person name="Ohm R."/>
            <person name="Sun H."/>
            <person name="Tunlid A."/>
            <person name="Henrissat B."/>
            <person name="Grigoriev I.V."/>
            <person name="Hibbett D.S."/>
            <person name="Martin F."/>
        </authorList>
    </citation>
    <scope>NUCLEOTIDE SEQUENCE [LARGE SCALE GENOMIC DNA]</scope>
    <source>
        <strain evidence="9">F 1598</strain>
    </source>
</reference>